<dbReference type="RefSeq" id="WP_129018304.1">
    <property type="nucleotide sequence ID" value="NZ_SDDZ01000011.1"/>
</dbReference>
<dbReference type="GO" id="GO:0009279">
    <property type="term" value="C:cell outer membrane"/>
    <property type="evidence" value="ECO:0007669"/>
    <property type="project" value="UniProtKB-SubCell"/>
</dbReference>
<dbReference type="CDD" id="cd08977">
    <property type="entry name" value="SusD"/>
    <property type="match status" value="1"/>
</dbReference>
<dbReference type="Proteomes" id="UP000289792">
    <property type="component" value="Unassembled WGS sequence"/>
</dbReference>
<dbReference type="OrthoDB" id="621570at2"/>
<dbReference type="EMBL" id="SDDZ01000011">
    <property type="protein sequence ID" value="RXJ45684.1"/>
    <property type="molecule type" value="Genomic_DNA"/>
</dbReference>
<comment type="similarity">
    <text evidence="2">Belongs to the SusD family.</text>
</comment>
<evidence type="ECO:0000313" key="8">
    <source>
        <dbReference type="EMBL" id="RXJ45684.1"/>
    </source>
</evidence>
<comment type="caution">
    <text evidence="8">The sequence shown here is derived from an EMBL/GenBank/DDBJ whole genome shotgun (WGS) entry which is preliminary data.</text>
</comment>
<feature type="domain" description="RagB/SusD" evidence="6">
    <location>
        <begin position="319"/>
        <end position="478"/>
    </location>
</feature>
<gene>
    <name evidence="8" type="ORF">ESZ48_14900</name>
</gene>
<sequence length="478" mass="54287">MRILKIIKSGHMTHRRAFAGMNRLLLFTFPFFLSLIWLGCSDFINVDPPKNNLISVTVFKDPATVESAMANLYYSMREQGMTSGSFGLTPVLSIYGDELDYYGFNADQTQLYNHNHSADNNVLWGWWQQAYYLIYGANDIIRGVESSNDLSVDEKKAFHGQALFVRGYVHSLLVSLFGDVPYVNSTNYRENNTVARMAEEKVYDSIIRDLTDAVELLEGIEPISKRRIWPDRYVAKALLARMYLYTENWEMATSTASELIDHFPLETNLSNTFLKGSPETIWQLAADENFPNNTREAGTLIIQTVPGQTYALTDALLASFENGDLRYDNWIGNVSDSNNTTTLYYPHKYKAGVNEKESLEYSILFRSAEQVLIRSEARAHMGNLTGSQTDLNSIRNRAGLSNTTVTTAHGLLEAIQRERRVELFAEQGHRWFDLKRTANAGRALTDLKPNWQETDILLPIPEAELEINPNLLPQNPGY</sequence>
<evidence type="ECO:0000259" key="7">
    <source>
        <dbReference type="Pfam" id="PF14322"/>
    </source>
</evidence>
<dbReference type="InterPro" id="IPR033985">
    <property type="entry name" value="SusD-like_N"/>
</dbReference>
<evidence type="ECO:0000313" key="9">
    <source>
        <dbReference type="Proteomes" id="UP000289792"/>
    </source>
</evidence>
<keyword evidence="4" id="KW-0472">Membrane</keyword>
<evidence type="ECO:0000256" key="4">
    <source>
        <dbReference type="ARBA" id="ARBA00023136"/>
    </source>
</evidence>
<dbReference type="Gene3D" id="1.25.40.390">
    <property type="match status" value="1"/>
</dbReference>
<dbReference type="InterPro" id="IPR011990">
    <property type="entry name" value="TPR-like_helical_dom_sf"/>
</dbReference>
<dbReference type="Pfam" id="PF14322">
    <property type="entry name" value="SusD-like_3"/>
    <property type="match status" value="1"/>
</dbReference>
<feature type="domain" description="SusD-like N-terminal" evidence="7">
    <location>
        <begin position="102"/>
        <end position="244"/>
    </location>
</feature>
<accession>A0A4Q0XF33</accession>
<evidence type="ECO:0000259" key="6">
    <source>
        <dbReference type="Pfam" id="PF07980"/>
    </source>
</evidence>
<evidence type="ECO:0000256" key="1">
    <source>
        <dbReference type="ARBA" id="ARBA00004442"/>
    </source>
</evidence>
<organism evidence="8 9">
    <name type="scientific">Gelidibacter gilvus</name>
    <dbReference type="NCBI Taxonomy" id="59602"/>
    <lineage>
        <taxon>Bacteria</taxon>
        <taxon>Pseudomonadati</taxon>
        <taxon>Bacteroidota</taxon>
        <taxon>Flavobacteriia</taxon>
        <taxon>Flavobacteriales</taxon>
        <taxon>Flavobacteriaceae</taxon>
        <taxon>Gelidibacter</taxon>
    </lineage>
</organism>
<protein>
    <submittedName>
        <fullName evidence="8">RagB/SusD family nutrient uptake outer membrane protein</fullName>
    </submittedName>
</protein>
<dbReference type="AlphaFoldDB" id="A0A4Q0XF33"/>
<comment type="subcellular location">
    <subcellularLocation>
        <location evidence="1">Cell outer membrane</location>
    </subcellularLocation>
</comment>
<dbReference type="Pfam" id="PF07980">
    <property type="entry name" value="SusD_RagB"/>
    <property type="match status" value="1"/>
</dbReference>
<keyword evidence="3" id="KW-0732">Signal</keyword>
<proteinExistence type="inferred from homology"/>
<dbReference type="SUPFAM" id="SSF48452">
    <property type="entry name" value="TPR-like"/>
    <property type="match status" value="1"/>
</dbReference>
<dbReference type="InterPro" id="IPR012944">
    <property type="entry name" value="SusD_RagB_dom"/>
</dbReference>
<keyword evidence="9" id="KW-1185">Reference proteome</keyword>
<evidence type="ECO:0000256" key="2">
    <source>
        <dbReference type="ARBA" id="ARBA00006275"/>
    </source>
</evidence>
<keyword evidence="5" id="KW-0998">Cell outer membrane</keyword>
<reference evidence="8 9" key="1">
    <citation type="submission" date="2019-01" db="EMBL/GenBank/DDBJ databases">
        <title>Genome sequence of the Antarctic species Gelidibacter gilvus ACAM 158(T).</title>
        <authorList>
            <person name="Bowman J.P."/>
        </authorList>
    </citation>
    <scope>NUCLEOTIDE SEQUENCE [LARGE SCALE GENOMIC DNA]</scope>
    <source>
        <strain evidence="8 9">IC158</strain>
    </source>
</reference>
<evidence type="ECO:0000256" key="3">
    <source>
        <dbReference type="ARBA" id="ARBA00022729"/>
    </source>
</evidence>
<evidence type="ECO:0000256" key="5">
    <source>
        <dbReference type="ARBA" id="ARBA00023237"/>
    </source>
</evidence>
<name>A0A4Q0XF33_9FLAO</name>